<name>M2PXB7_CERS8</name>
<proteinExistence type="predicted"/>
<sequence>MSNYRETTNRPSSICSDDDSTECERQSSETRSSASRRGSKGGKERDIEPHWGASGRWIARGLNPTANVLMVLLVGCNVILGLEDQEGLDLANKLSLNREHQDEFKCMTAGKVDELTRQARVLAICTYIAHILTKVVNRTQSDDTTGLKNAIEKYAMKNPKTESLQPPLSRTNKANWGFNHPQLARLLCPAKYIMKYNEDPARGLGTERWRNAYRAREKLRCGDFKVTARQWPYFLYDENEFDPDDVEKGLLLGHALKRVLQHVLTSSSLALVDVHAGAAGSRSHNAALHNMTSLTPYVIAYVALQVRFAMSSTERWTNGVADRAFNYQDFYFAIADCLEEGLKSEPQDKWAVETMKKLNKSVFGHEDGQRVNRSGDDSDSDSDCNMERMRAACKVCEQQGSRSADIRTPELPPATRAPLPMTPIGDEYDVPSPEAFEDEIDGAELPSVSERRGLPTENGPARFRLKRKKAPLAEDVPDKEHVTALSEPTMAQGKRACGADKVHQDPVQAEKRSRTTQKATSKGKRKTK</sequence>
<dbReference type="Proteomes" id="UP000016930">
    <property type="component" value="Unassembled WGS sequence"/>
</dbReference>
<feature type="region of interest" description="Disordered" evidence="1">
    <location>
        <begin position="1"/>
        <end position="48"/>
    </location>
</feature>
<dbReference type="STRING" id="914234.M2PXB7"/>
<reference evidence="2 3" key="1">
    <citation type="journal article" date="2012" name="Proc. Natl. Acad. Sci. U.S.A.">
        <title>Comparative genomics of Ceriporiopsis subvermispora and Phanerochaete chrysosporium provide insight into selective ligninolysis.</title>
        <authorList>
            <person name="Fernandez-Fueyo E."/>
            <person name="Ruiz-Duenas F.J."/>
            <person name="Ferreira P."/>
            <person name="Floudas D."/>
            <person name="Hibbett D.S."/>
            <person name="Canessa P."/>
            <person name="Larrondo L.F."/>
            <person name="James T.Y."/>
            <person name="Seelenfreund D."/>
            <person name="Lobos S."/>
            <person name="Polanco R."/>
            <person name="Tello M."/>
            <person name="Honda Y."/>
            <person name="Watanabe T."/>
            <person name="Watanabe T."/>
            <person name="Ryu J.S."/>
            <person name="Kubicek C.P."/>
            <person name="Schmoll M."/>
            <person name="Gaskell J."/>
            <person name="Hammel K.E."/>
            <person name="St John F.J."/>
            <person name="Vanden Wymelenberg A."/>
            <person name="Sabat G."/>
            <person name="Splinter BonDurant S."/>
            <person name="Syed K."/>
            <person name="Yadav J.S."/>
            <person name="Doddapaneni H."/>
            <person name="Subramanian V."/>
            <person name="Lavin J.L."/>
            <person name="Oguiza J.A."/>
            <person name="Perez G."/>
            <person name="Pisabarro A.G."/>
            <person name="Ramirez L."/>
            <person name="Santoyo F."/>
            <person name="Master E."/>
            <person name="Coutinho P.M."/>
            <person name="Henrissat B."/>
            <person name="Lombard V."/>
            <person name="Magnuson J.K."/>
            <person name="Kuees U."/>
            <person name="Hori C."/>
            <person name="Igarashi K."/>
            <person name="Samejima M."/>
            <person name="Held B.W."/>
            <person name="Barry K.W."/>
            <person name="LaButti K.M."/>
            <person name="Lapidus A."/>
            <person name="Lindquist E.A."/>
            <person name="Lucas S.M."/>
            <person name="Riley R."/>
            <person name="Salamov A.A."/>
            <person name="Hoffmeister D."/>
            <person name="Schwenk D."/>
            <person name="Hadar Y."/>
            <person name="Yarden O."/>
            <person name="de Vries R.P."/>
            <person name="Wiebenga A."/>
            <person name="Stenlid J."/>
            <person name="Eastwood D."/>
            <person name="Grigoriev I.V."/>
            <person name="Berka R.M."/>
            <person name="Blanchette R.A."/>
            <person name="Kersten P."/>
            <person name="Martinez A.T."/>
            <person name="Vicuna R."/>
            <person name="Cullen D."/>
        </authorList>
    </citation>
    <scope>NUCLEOTIDE SEQUENCE [LARGE SCALE GENOMIC DNA]</scope>
    <source>
        <strain evidence="2 3">B</strain>
    </source>
</reference>
<accession>M2PXB7</accession>
<evidence type="ECO:0000313" key="2">
    <source>
        <dbReference type="EMBL" id="EMD41494.1"/>
    </source>
</evidence>
<gene>
    <name evidence="2" type="ORF">CERSUDRAFT_70035</name>
</gene>
<dbReference type="HOGENOM" id="CLU_515792_0_0_1"/>
<dbReference type="InterPro" id="IPR046521">
    <property type="entry name" value="DUF6698"/>
</dbReference>
<keyword evidence="3" id="KW-1185">Reference proteome</keyword>
<feature type="region of interest" description="Disordered" evidence="1">
    <location>
        <begin position="363"/>
        <end position="383"/>
    </location>
</feature>
<feature type="region of interest" description="Disordered" evidence="1">
    <location>
        <begin position="400"/>
        <end position="528"/>
    </location>
</feature>
<dbReference type="EMBL" id="KB445791">
    <property type="protein sequence ID" value="EMD41494.1"/>
    <property type="molecule type" value="Genomic_DNA"/>
</dbReference>
<organism evidence="2 3">
    <name type="scientific">Ceriporiopsis subvermispora (strain B)</name>
    <name type="common">White-rot fungus</name>
    <name type="synonym">Gelatoporia subvermispora</name>
    <dbReference type="NCBI Taxonomy" id="914234"/>
    <lineage>
        <taxon>Eukaryota</taxon>
        <taxon>Fungi</taxon>
        <taxon>Dikarya</taxon>
        <taxon>Basidiomycota</taxon>
        <taxon>Agaricomycotina</taxon>
        <taxon>Agaricomycetes</taxon>
        <taxon>Polyporales</taxon>
        <taxon>Gelatoporiaceae</taxon>
        <taxon>Gelatoporia</taxon>
    </lineage>
</organism>
<evidence type="ECO:0000313" key="3">
    <source>
        <dbReference type="Proteomes" id="UP000016930"/>
    </source>
</evidence>
<protein>
    <submittedName>
        <fullName evidence="2">Uncharacterized protein</fullName>
    </submittedName>
</protein>
<dbReference type="Pfam" id="PF20414">
    <property type="entry name" value="DUF6698"/>
    <property type="match status" value="1"/>
</dbReference>
<feature type="compositionally biased region" description="Polar residues" evidence="1">
    <location>
        <begin position="1"/>
        <end position="15"/>
    </location>
</feature>
<feature type="compositionally biased region" description="Basic and acidic residues" evidence="1">
    <location>
        <begin position="497"/>
        <end position="513"/>
    </location>
</feature>
<dbReference type="AlphaFoldDB" id="M2PXB7"/>
<feature type="compositionally biased region" description="Basic and acidic residues" evidence="1">
    <location>
        <begin position="363"/>
        <end position="376"/>
    </location>
</feature>
<dbReference type="OrthoDB" id="3259047at2759"/>
<evidence type="ECO:0000256" key="1">
    <source>
        <dbReference type="SAM" id="MobiDB-lite"/>
    </source>
</evidence>